<gene>
    <name evidence="10" type="primary">xth</name>
    <name evidence="10" type="ORF">COU28_04415</name>
</gene>
<reference evidence="11" key="1">
    <citation type="submission" date="2017-09" db="EMBL/GenBank/DDBJ databases">
        <title>Depth-based differentiation of microbial function through sediment-hosted aquifers and enrichment of novel symbionts in the deep terrestrial subsurface.</title>
        <authorList>
            <person name="Probst A.J."/>
            <person name="Ladd B."/>
            <person name="Jarett J.K."/>
            <person name="Geller-Mcgrath D.E."/>
            <person name="Sieber C.M.K."/>
            <person name="Emerson J.B."/>
            <person name="Anantharaman K."/>
            <person name="Thomas B.C."/>
            <person name="Malmstrom R."/>
            <person name="Stieglmeier M."/>
            <person name="Klingl A."/>
            <person name="Woyke T."/>
            <person name="Ryan C.M."/>
            <person name="Banfield J.F."/>
        </authorList>
    </citation>
    <scope>NUCLEOTIDE SEQUENCE [LARGE SCALE GENOMIC DNA]</scope>
</reference>
<evidence type="ECO:0000313" key="10">
    <source>
        <dbReference type="EMBL" id="PIR77924.1"/>
    </source>
</evidence>
<feature type="binding site" evidence="7">
    <location>
        <position position="155"/>
    </location>
    <ligand>
        <name>Mg(2+)</name>
        <dbReference type="ChEBI" id="CHEBI:18420"/>
        <label>1</label>
    </ligand>
</feature>
<evidence type="ECO:0000256" key="7">
    <source>
        <dbReference type="PIRSR" id="PIRSR604808-2"/>
    </source>
</evidence>
<dbReference type="PROSITE" id="PS00727">
    <property type="entry name" value="AP_NUCLEASE_F1_2"/>
    <property type="match status" value="1"/>
</dbReference>
<dbReference type="GO" id="GO:0003906">
    <property type="term" value="F:DNA-(apurinic or apyrimidinic site) endonuclease activity"/>
    <property type="evidence" value="ECO:0007669"/>
    <property type="project" value="TreeGrafter"/>
</dbReference>
<proteinExistence type="inferred from homology"/>
<protein>
    <submittedName>
        <fullName evidence="10">Exodeoxyribonuclease III</fullName>
    </submittedName>
</protein>
<dbReference type="AlphaFoldDB" id="A0A2H0TXH6"/>
<dbReference type="GO" id="GO:0003677">
    <property type="term" value="F:DNA binding"/>
    <property type="evidence" value="ECO:0007669"/>
    <property type="project" value="InterPro"/>
</dbReference>
<feature type="domain" description="Endonuclease/exonuclease/phosphatase" evidence="9">
    <location>
        <begin position="4"/>
        <end position="250"/>
    </location>
</feature>
<feature type="active site" description="Proton acceptor" evidence="6">
    <location>
        <position position="250"/>
    </location>
</feature>
<dbReference type="GO" id="GO:0006284">
    <property type="term" value="P:base-excision repair"/>
    <property type="evidence" value="ECO:0007669"/>
    <property type="project" value="TreeGrafter"/>
</dbReference>
<dbReference type="InterPro" id="IPR005135">
    <property type="entry name" value="Endo/exonuclease/phosphatase"/>
</dbReference>
<evidence type="ECO:0000256" key="8">
    <source>
        <dbReference type="PIRSR" id="PIRSR604808-3"/>
    </source>
</evidence>
<dbReference type="CDD" id="cd09087">
    <property type="entry name" value="Ape1-like_AP-endo"/>
    <property type="match status" value="1"/>
</dbReference>
<dbReference type="PANTHER" id="PTHR22748">
    <property type="entry name" value="AP ENDONUCLEASE"/>
    <property type="match status" value="1"/>
</dbReference>
<feature type="site" description="Important for catalytic activity" evidence="8">
    <location>
        <position position="224"/>
    </location>
</feature>
<dbReference type="InterPro" id="IPR036691">
    <property type="entry name" value="Endo/exonu/phosph_ase_sf"/>
</dbReference>
<feature type="binding site" evidence="7">
    <location>
        <position position="7"/>
    </location>
    <ligand>
        <name>Mg(2+)</name>
        <dbReference type="ChEBI" id="CHEBI:18420"/>
        <label>1</label>
    </ligand>
</feature>
<dbReference type="GO" id="GO:0008311">
    <property type="term" value="F:double-stranded DNA 3'-5' DNA exonuclease activity"/>
    <property type="evidence" value="ECO:0007669"/>
    <property type="project" value="TreeGrafter"/>
</dbReference>
<feature type="site" description="Interaction with DNA substrate" evidence="8">
    <location>
        <position position="250"/>
    </location>
</feature>
<dbReference type="GO" id="GO:0046872">
    <property type="term" value="F:metal ion binding"/>
    <property type="evidence" value="ECO:0007669"/>
    <property type="project" value="UniProtKB-KW"/>
</dbReference>
<sequence>MLIISWNINGIRAVVKKGFTDFLAEKKPDILGLQEVKIGNSHREQENFDFKNYLENWNSAKRPGYSGTMTLIKDKSDAQKKFIKHSTGLGVEKFDEEGRTQTLEFADFYFVNCYFPNTRDDLSRLDFKQNFNEAFLKYIKKLDKKKPVIAVGDYNVAHEPIDIARPEPNEGKAGYTDEERAWMTKFTKAGFVDTFRKLNPDKVQYSWWSFRAGARARNVGWRIDYVLVSERFVSKIKKAFIWDEITGSDHCPIGIEIDL</sequence>
<evidence type="ECO:0000256" key="3">
    <source>
        <dbReference type="ARBA" id="ARBA00022723"/>
    </source>
</evidence>
<evidence type="ECO:0000256" key="1">
    <source>
        <dbReference type="ARBA" id="ARBA00001936"/>
    </source>
</evidence>
<dbReference type="Gene3D" id="3.60.10.10">
    <property type="entry name" value="Endonuclease/exonuclease/phosphatase"/>
    <property type="match status" value="1"/>
</dbReference>
<comment type="cofactor">
    <cofactor evidence="7">
        <name>Mg(2+)</name>
        <dbReference type="ChEBI" id="CHEBI:18420"/>
    </cofactor>
    <cofactor evidence="7">
        <name>Mn(2+)</name>
        <dbReference type="ChEBI" id="CHEBI:29035"/>
    </cofactor>
    <text evidence="7">Probably binds two magnesium or manganese ions per subunit.</text>
</comment>
<dbReference type="InterPro" id="IPR020848">
    <property type="entry name" value="AP_endonuclease_F1_CS"/>
</dbReference>
<feature type="binding site" evidence="7">
    <location>
        <position position="249"/>
    </location>
    <ligand>
        <name>Mg(2+)</name>
        <dbReference type="ChEBI" id="CHEBI:18420"/>
        <label>1</label>
    </ligand>
</feature>
<name>A0A2H0TXH6_9BACT</name>
<organism evidence="10 11">
    <name type="scientific">Candidatus Magasanikbacteria bacterium CG10_big_fil_rev_8_21_14_0_10_36_16</name>
    <dbReference type="NCBI Taxonomy" id="1974645"/>
    <lineage>
        <taxon>Bacteria</taxon>
        <taxon>Candidatus Magasanikiibacteriota</taxon>
    </lineage>
</organism>
<feature type="active site" evidence="6">
    <location>
        <position position="114"/>
    </location>
</feature>
<evidence type="ECO:0000256" key="2">
    <source>
        <dbReference type="ARBA" id="ARBA00007092"/>
    </source>
</evidence>
<evidence type="ECO:0000259" key="9">
    <source>
        <dbReference type="Pfam" id="PF03372"/>
    </source>
</evidence>
<comment type="caution">
    <text evidence="10">The sequence shown here is derived from an EMBL/GenBank/DDBJ whole genome shotgun (WGS) entry which is preliminary data.</text>
</comment>
<keyword evidence="3 7" id="KW-0479">Metal-binding</keyword>
<accession>A0A2H0TXH6</accession>
<dbReference type="InterPro" id="IPR004808">
    <property type="entry name" value="AP_endonuc_1"/>
</dbReference>
<dbReference type="NCBIfam" id="TIGR00633">
    <property type="entry name" value="xth"/>
    <property type="match status" value="1"/>
</dbReference>
<feature type="binding site" evidence="7">
    <location>
        <position position="250"/>
    </location>
    <ligand>
        <name>Mg(2+)</name>
        <dbReference type="ChEBI" id="CHEBI:18420"/>
        <label>1</label>
    </ligand>
</feature>
<dbReference type="InterPro" id="IPR020847">
    <property type="entry name" value="AP_endonuclease_F1_BS"/>
</dbReference>
<dbReference type="Pfam" id="PF03372">
    <property type="entry name" value="Exo_endo_phos"/>
    <property type="match status" value="1"/>
</dbReference>
<evidence type="ECO:0000256" key="4">
    <source>
        <dbReference type="ARBA" id="ARBA00022801"/>
    </source>
</evidence>
<feature type="site" description="Transition state stabilizer" evidence="8">
    <location>
        <position position="155"/>
    </location>
</feature>
<feature type="binding site" evidence="7">
    <location>
        <position position="35"/>
    </location>
    <ligand>
        <name>Mg(2+)</name>
        <dbReference type="ChEBI" id="CHEBI:18420"/>
        <label>1</label>
    </ligand>
</feature>
<keyword evidence="7" id="KW-0464">Manganese</keyword>
<keyword evidence="4" id="KW-0378">Hydrolase</keyword>
<feature type="active site" description="Proton donor/acceptor" evidence="6">
    <location>
        <position position="153"/>
    </location>
</feature>
<dbReference type="NCBIfam" id="TIGR00195">
    <property type="entry name" value="exoDNase_III"/>
    <property type="match status" value="1"/>
</dbReference>
<dbReference type="Proteomes" id="UP000230852">
    <property type="component" value="Unassembled WGS sequence"/>
</dbReference>
<dbReference type="SUPFAM" id="SSF56219">
    <property type="entry name" value="DNase I-like"/>
    <property type="match status" value="1"/>
</dbReference>
<evidence type="ECO:0000256" key="5">
    <source>
        <dbReference type="ARBA" id="ARBA00022842"/>
    </source>
</evidence>
<dbReference type="PROSITE" id="PS00728">
    <property type="entry name" value="AP_NUCLEASE_F1_3"/>
    <property type="match status" value="1"/>
</dbReference>
<dbReference type="GO" id="GO:0008081">
    <property type="term" value="F:phosphoric diester hydrolase activity"/>
    <property type="evidence" value="ECO:0007669"/>
    <property type="project" value="TreeGrafter"/>
</dbReference>
<evidence type="ECO:0000256" key="6">
    <source>
        <dbReference type="PIRSR" id="PIRSR604808-1"/>
    </source>
</evidence>
<comment type="similarity">
    <text evidence="2">Belongs to the DNA repair enzymes AP/ExoA family.</text>
</comment>
<keyword evidence="5 7" id="KW-0460">Magnesium</keyword>
<feature type="binding site" evidence="7">
    <location>
        <position position="153"/>
    </location>
    <ligand>
        <name>Mg(2+)</name>
        <dbReference type="ChEBI" id="CHEBI:18420"/>
        <label>1</label>
    </ligand>
</feature>
<dbReference type="EMBL" id="PFBU01000084">
    <property type="protein sequence ID" value="PIR77924.1"/>
    <property type="molecule type" value="Genomic_DNA"/>
</dbReference>
<evidence type="ECO:0000313" key="11">
    <source>
        <dbReference type="Proteomes" id="UP000230852"/>
    </source>
</evidence>
<dbReference type="PANTHER" id="PTHR22748:SF6">
    <property type="entry name" value="DNA-(APURINIC OR APYRIMIDINIC SITE) ENDONUCLEASE"/>
    <property type="match status" value="1"/>
</dbReference>
<dbReference type="PROSITE" id="PS00726">
    <property type="entry name" value="AP_NUCLEASE_F1_1"/>
    <property type="match status" value="1"/>
</dbReference>
<comment type="cofactor">
    <cofactor evidence="1">
        <name>Mn(2+)</name>
        <dbReference type="ChEBI" id="CHEBI:29035"/>
    </cofactor>
</comment>
<dbReference type="PROSITE" id="PS51435">
    <property type="entry name" value="AP_NUCLEASE_F1_4"/>
    <property type="match status" value="1"/>
</dbReference>